<protein>
    <recommendedName>
        <fullName evidence="3">Glycoside hydrolase family 2 catalytic domain-containing protein</fullName>
    </recommendedName>
</protein>
<gene>
    <name evidence="1" type="ORF">IMCC3135_05975</name>
</gene>
<dbReference type="SUPFAM" id="SSF51445">
    <property type="entry name" value="(Trans)glycosidases"/>
    <property type="match status" value="1"/>
</dbReference>
<dbReference type="Proteomes" id="UP000250079">
    <property type="component" value="Chromosome"/>
</dbReference>
<dbReference type="KEGG" id="gai:IMCC3135_05975"/>
<accession>A0A2Z2NUH2</accession>
<dbReference type="InterPro" id="IPR017853">
    <property type="entry name" value="GH"/>
</dbReference>
<evidence type="ECO:0008006" key="3">
    <source>
        <dbReference type="Google" id="ProtNLM"/>
    </source>
</evidence>
<evidence type="ECO:0000313" key="1">
    <source>
        <dbReference type="EMBL" id="ASJ71307.1"/>
    </source>
</evidence>
<proteinExistence type="predicted"/>
<organism evidence="1 2">
    <name type="scientific">Granulosicoccus antarcticus IMCC3135</name>
    <dbReference type="NCBI Taxonomy" id="1192854"/>
    <lineage>
        <taxon>Bacteria</taxon>
        <taxon>Pseudomonadati</taxon>
        <taxon>Pseudomonadota</taxon>
        <taxon>Gammaproteobacteria</taxon>
        <taxon>Chromatiales</taxon>
        <taxon>Granulosicoccaceae</taxon>
        <taxon>Granulosicoccus</taxon>
    </lineage>
</organism>
<name>A0A2Z2NUH2_9GAMM</name>
<sequence length="451" mass="48998">MPLLKPFGRLFLTIFLPVFLFFNTGFAVAASKVEILHWGDDWSIEVDGQPFELKGAGMGYSDEAGIAILAKAGGNAFRTWGTEHLDVQLAAAERHGLKVLVGLDMQKQLQGFDYNDSAAVAAQLAMLKASIDRYKSHPSLLGWIIANEPNLMIGADGGAVQPNPKVYAAMGDVLDYIHEHDPDHPATVAFAFTGTLADDVNLALKSMPTLDFLSFQAYGALPAIAPLVEELAVELPYMVTEFGPLGHWEMPATQWGREIEEASGAKAAGLVDRMYQAGLNNPEGQLLGGFAFLWGHKQERTPTWYGLFTEDGGRTAAVDELTRLWTGQYSEQRAPSAWGLRLNELQATENIVLAPGESVHARLQASDPEGDSLSIRWQLMHEVQARSHGGHFEAEPDAVRLDAGKTTSVGDVHEMMLRAPLQPGEYRLYAWAQDGSGGVATANFPFLVAAP</sequence>
<dbReference type="EMBL" id="CP018632">
    <property type="protein sequence ID" value="ASJ71307.1"/>
    <property type="molecule type" value="Genomic_DNA"/>
</dbReference>
<evidence type="ECO:0000313" key="2">
    <source>
        <dbReference type="Proteomes" id="UP000250079"/>
    </source>
</evidence>
<dbReference type="AlphaFoldDB" id="A0A2Z2NUH2"/>
<keyword evidence="2" id="KW-1185">Reference proteome</keyword>
<dbReference type="Gene3D" id="3.20.20.80">
    <property type="entry name" value="Glycosidases"/>
    <property type="match status" value="1"/>
</dbReference>
<reference evidence="1 2" key="1">
    <citation type="submission" date="2016-12" db="EMBL/GenBank/DDBJ databases">
        <authorList>
            <person name="Song W.-J."/>
            <person name="Kurnit D.M."/>
        </authorList>
    </citation>
    <scope>NUCLEOTIDE SEQUENCE [LARGE SCALE GENOMIC DNA]</scope>
    <source>
        <strain evidence="1 2">IMCC3135</strain>
    </source>
</reference>